<evidence type="ECO:0000259" key="12">
    <source>
        <dbReference type="PROSITE" id="PS51553"/>
    </source>
</evidence>
<dbReference type="GO" id="GO:0005829">
    <property type="term" value="C:cytosol"/>
    <property type="evidence" value="ECO:0007669"/>
    <property type="project" value="TreeGrafter"/>
</dbReference>
<dbReference type="InterPro" id="IPR029062">
    <property type="entry name" value="Class_I_gatase-like"/>
</dbReference>
<evidence type="ECO:0000256" key="6">
    <source>
        <dbReference type="ARBA" id="ARBA00022755"/>
    </source>
</evidence>
<keyword evidence="6 10" id="KW-0658">Purine biosynthesis</keyword>
<evidence type="ECO:0000313" key="13">
    <source>
        <dbReference type="EMBL" id="GBH34777.1"/>
    </source>
</evidence>
<dbReference type="InterPro" id="IPR014729">
    <property type="entry name" value="Rossmann-like_a/b/a_fold"/>
</dbReference>
<dbReference type="PROSITE" id="PS51553">
    <property type="entry name" value="GMPS_ATP_PPASE"/>
    <property type="match status" value="1"/>
</dbReference>
<dbReference type="InterPro" id="IPR022955">
    <property type="entry name" value="GMP_synthase"/>
</dbReference>
<dbReference type="PROSITE" id="PS51273">
    <property type="entry name" value="GATASE_TYPE_1"/>
    <property type="match status" value="1"/>
</dbReference>
<sequence length="507" mass="56336">MDKIVVLDFGSQYSHLICRRIREFSVYAELVPYDISFEELQKLNPKGIIFSGGPSSVYNSDAPVPENKIFEMNLPLLGICYGHQLIVNKYGGKVKRANKEYGSSLLTIDNDKDLLNGIGESVRAWMSHGDEAEQIPPGFQVIGHTEGAKAAAIASENKSIYGIQFHPEVVHTEQGTEILKNFVLKVCGANQDWTMEGFIDSAVEKISKIEGNVLCGVSGGIDSTVVALLIHKAIGDRLKCVFVNNGLLRLNEEKEIEAMFKDNFKVNFTSIDAADQFLGKLKGVEDPEKKRMIVGEEFIHVFTEFAEKNGPFKWLAQGTLYPDVIESGVSKGPAAVIKSHHNVGGLPDWLNLEILEPLRELYKDEVRKIAKILQVPEKLFMRHPFPGPGLAVRIIGEVTPTKLTIAKVASRIVEDELLEANLYDKVWQAYAAVGDDRAVGVVGDERRYGNIVMIRVVDSIDAMTADWTRLPHGLLEKMSNRITNEIEDVTWVTYTISSKPPATIEPQ</sequence>
<dbReference type="EMBL" id="BGKI01000009">
    <property type="protein sequence ID" value="GBH34777.1"/>
    <property type="molecule type" value="Genomic_DNA"/>
</dbReference>
<comment type="catalytic activity">
    <reaction evidence="9 10">
        <text>XMP + L-glutamine + ATP + H2O = GMP + L-glutamate + AMP + diphosphate + 2 H(+)</text>
        <dbReference type="Rhea" id="RHEA:11680"/>
        <dbReference type="ChEBI" id="CHEBI:15377"/>
        <dbReference type="ChEBI" id="CHEBI:15378"/>
        <dbReference type="ChEBI" id="CHEBI:29985"/>
        <dbReference type="ChEBI" id="CHEBI:30616"/>
        <dbReference type="ChEBI" id="CHEBI:33019"/>
        <dbReference type="ChEBI" id="CHEBI:57464"/>
        <dbReference type="ChEBI" id="CHEBI:58115"/>
        <dbReference type="ChEBI" id="CHEBI:58359"/>
        <dbReference type="ChEBI" id="CHEBI:456215"/>
        <dbReference type="EC" id="6.3.5.2"/>
    </reaction>
</comment>
<keyword evidence="7 10" id="KW-0067">ATP-binding</keyword>
<reference evidence="13 14" key="1">
    <citation type="submission" date="2018-05" db="EMBL/GenBank/DDBJ databases">
        <title>genome sequencing of Nitrosopumilus sp. NM25.</title>
        <authorList>
            <person name="Mori K."/>
            <person name="Nakagawa T."/>
        </authorList>
    </citation>
    <scope>NUCLEOTIDE SEQUENCE [LARGE SCALE GENOMIC DNA]</scope>
    <source>
        <strain evidence="13 14">NM25</strain>
    </source>
</reference>
<dbReference type="NCBIfam" id="TIGR00884">
    <property type="entry name" value="guaA_Cterm"/>
    <property type="match status" value="1"/>
</dbReference>
<accession>A0A2S2KT94</accession>
<dbReference type="Proteomes" id="UP000245829">
    <property type="component" value="Unassembled WGS sequence"/>
</dbReference>
<evidence type="ECO:0000256" key="9">
    <source>
        <dbReference type="ARBA" id="ARBA00049404"/>
    </source>
</evidence>
<feature type="binding site" evidence="11">
    <location>
        <begin position="218"/>
        <end position="224"/>
    </location>
    <ligand>
        <name>ATP</name>
        <dbReference type="ChEBI" id="CHEBI:30616"/>
    </ligand>
</feature>
<feature type="domain" description="GMPS ATP-PPase" evidence="12">
    <location>
        <begin position="193"/>
        <end position="382"/>
    </location>
</feature>
<dbReference type="Gene3D" id="3.30.300.10">
    <property type="match status" value="1"/>
</dbReference>
<comment type="function">
    <text evidence="1 10">Catalyzes the synthesis of GMP from XMP.</text>
</comment>
<keyword evidence="4 10" id="KW-0547">Nucleotide-binding</keyword>
<feature type="active site" evidence="10">
    <location>
        <position position="166"/>
    </location>
</feature>
<dbReference type="OrthoDB" id="33844at2157"/>
<evidence type="ECO:0000256" key="3">
    <source>
        <dbReference type="ARBA" id="ARBA00022598"/>
    </source>
</evidence>
<evidence type="ECO:0000256" key="10">
    <source>
        <dbReference type="HAMAP-Rule" id="MF_00344"/>
    </source>
</evidence>
<dbReference type="PRINTS" id="PR00097">
    <property type="entry name" value="ANTSNTHASEII"/>
</dbReference>
<evidence type="ECO:0000256" key="2">
    <source>
        <dbReference type="ARBA" id="ARBA00005153"/>
    </source>
</evidence>
<dbReference type="NCBIfam" id="TIGR00888">
    <property type="entry name" value="guaA_Nterm"/>
    <property type="match status" value="1"/>
</dbReference>
<name>A0A2S2KT94_9ARCH</name>
<dbReference type="Gene3D" id="3.40.50.620">
    <property type="entry name" value="HUPs"/>
    <property type="match status" value="1"/>
</dbReference>
<dbReference type="GO" id="GO:0003921">
    <property type="term" value="F:GMP synthase activity"/>
    <property type="evidence" value="ECO:0007669"/>
    <property type="project" value="InterPro"/>
</dbReference>
<dbReference type="PRINTS" id="PR00096">
    <property type="entry name" value="GATASE"/>
</dbReference>
<keyword evidence="5 10" id="KW-0332">GMP biosynthesis</keyword>
<dbReference type="HAMAP" id="MF_00344">
    <property type="entry name" value="GMP_synthase"/>
    <property type="match status" value="1"/>
</dbReference>
<comment type="caution">
    <text evidence="13">The sequence shown here is derived from an EMBL/GenBank/DDBJ whole genome shotgun (WGS) entry which is preliminary data.</text>
</comment>
<evidence type="ECO:0000256" key="5">
    <source>
        <dbReference type="ARBA" id="ARBA00022749"/>
    </source>
</evidence>
<dbReference type="InterPro" id="IPR017926">
    <property type="entry name" value="GATASE"/>
</dbReference>
<comment type="pathway">
    <text evidence="2 10">Purine metabolism; GMP biosynthesis; GMP from XMP (L-Gln route): step 1/1.</text>
</comment>
<dbReference type="Pfam" id="PF00958">
    <property type="entry name" value="GMP_synt_C"/>
    <property type="match status" value="1"/>
</dbReference>
<keyword evidence="8 10" id="KW-0315">Glutamine amidotransferase</keyword>
<dbReference type="UniPathway" id="UPA00189">
    <property type="reaction ID" value="UER00296"/>
</dbReference>
<dbReference type="FunFam" id="3.40.50.880:FF:000001">
    <property type="entry name" value="GMP synthase [glutamine-hydrolyzing]"/>
    <property type="match status" value="1"/>
</dbReference>
<dbReference type="InterPro" id="IPR001674">
    <property type="entry name" value="GMP_synth_C"/>
</dbReference>
<proteinExistence type="inferred from homology"/>
<keyword evidence="3 10" id="KW-0436">Ligase</keyword>
<dbReference type="SUPFAM" id="SSF52317">
    <property type="entry name" value="Class I glutamine amidotransferase-like"/>
    <property type="match status" value="1"/>
</dbReference>
<feature type="active site" description="Nucleophile" evidence="10">
    <location>
        <position position="80"/>
    </location>
</feature>
<feature type="active site" evidence="10">
    <location>
        <position position="168"/>
    </location>
</feature>
<dbReference type="PRINTS" id="PR00099">
    <property type="entry name" value="CPSGATASE"/>
</dbReference>
<dbReference type="NCBIfam" id="NF000848">
    <property type="entry name" value="PRK00074.1"/>
    <property type="match status" value="1"/>
</dbReference>
<evidence type="ECO:0000256" key="1">
    <source>
        <dbReference type="ARBA" id="ARBA00002332"/>
    </source>
</evidence>
<evidence type="ECO:0000313" key="14">
    <source>
        <dbReference type="Proteomes" id="UP000245829"/>
    </source>
</evidence>
<evidence type="ECO:0000256" key="8">
    <source>
        <dbReference type="ARBA" id="ARBA00022962"/>
    </source>
</evidence>
<dbReference type="GO" id="GO:0005524">
    <property type="term" value="F:ATP binding"/>
    <property type="evidence" value="ECO:0007669"/>
    <property type="project" value="UniProtKB-UniRule"/>
</dbReference>
<dbReference type="SUPFAM" id="SSF52402">
    <property type="entry name" value="Adenine nucleotide alpha hydrolases-like"/>
    <property type="match status" value="1"/>
</dbReference>
<dbReference type="CDD" id="cd01742">
    <property type="entry name" value="GATase1_GMP_Synthase"/>
    <property type="match status" value="1"/>
</dbReference>
<dbReference type="FunFam" id="3.30.300.10:FF:000002">
    <property type="entry name" value="GMP synthase [glutamine-hydrolyzing]"/>
    <property type="match status" value="1"/>
</dbReference>
<dbReference type="AlphaFoldDB" id="A0A2S2KT94"/>
<dbReference type="FunFam" id="3.40.50.620:FF:000001">
    <property type="entry name" value="GMP synthase [glutamine-hydrolyzing]"/>
    <property type="match status" value="1"/>
</dbReference>
<dbReference type="CDD" id="cd01997">
    <property type="entry name" value="GMP_synthase_C"/>
    <property type="match status" value="1"/>
</dbReference>
<dbReference type="InterPro" id="IPR022310">
    <property type="entry name" value="NAD/GMP_synthase"/>
</dbReference>
<gene>
    <name evidence="10 13" type="primary">guaA</name>
    <name evidence="13" type="ORF">NZNM25_15680</name>
</gene>
<dbReference type="PANTHER" id="PTHR11922:SF2">
    <property type="entry name" value="GMP SYNTHASE [GLUTAMINE-HYDROLYZING]"/>
    <property type="match status" value="1"/>
</dbReference>
<dbReference type="EC" id="6.3.5.2" evidence="10"/>
<dbReference type="Pfam" id="PF00117">
    <property type="entry name" value="GATase"/>
    <property type="match status" value="1"/>
</dbReference>
<organism evidence="13 14">
    <name type="scientific">Nitrosopumilus zosterae</name>
    <dbReference type="NCBI Taxonomy" id="718286"/>
    <lineage>
        <taxon>Archaea</taxon>
        <taxon>Nitrososphaerota</taxon>
        <taxon>Nitrososphaeria</taxon>
        <taxon>Nitrosopumilales</taxon>
        <taxon>Nitrosopumilaceae</taxon>
        <taxon>Nitrosopumilus</taxon>
    </lineage>
</organism>
<dbReference type="RefSeq" id="WP_109877397.1">
    <property type="nucleotide sequence ID" value="NZ_AP026695.1"/>
</dbReference>
<keyword evidence="14" id="KW-1185">Reference proteome</keyword>
<dbReference type="Gene3D" id="3.40.50.880">
    <property type="match status" value="1"/>
</dbReference>
<dbReference type="GeneID" id="76208419"/>
<protein>
    <recommendedName>
        <fullName evidence="10">GMP synthase [glutamine-hydrolyzing]</fullName>
        <ecNumber evidence="10">6.3.5.2</ecNumber>
    </recommendedName>
    <alternativeName>
        <fullName evidence="10">GMP synthetase</fullName>
    </alternativeName>
    <alternativeName>
        <fullName evidence="10">Glutamine amidotransferase</fullName>
    </alternativeName>
</protein>
<evidence type="ECO:0000256" key="4">
    <source>
        <dbReference type="ARBA" id="ARBA00022741"/>
    </source>
</evidence>
<evidence type="ECO:0000256" key="7">
    <source>
        <dbReference type="ARBA" id="ARBA00022840"/>
    </source>
</evidence>
<dbReference type="PANTHER" id="PTHR11922">
    <property type="entry name" value="GMP SYNTHASE-RELATED"/>
    <property type="match status" value="1"/>
</dbReference>
<evidence type="ECO:0000256" key="11">
    <source>
        <dbReference type="PROSITE-ProRule" id="PRU00886"/>
    </source>
</evidence>
<dbReference type="InterPro" id="IPR004739">
    <property type="entry name" value="GMP_synth_GATase"/>
</dbReference>
<dbReference type="InterPro" id="IPR025777">
    <property type="entry name" value="GMPS_ATP_PPase_dom"/>
</dbReference>
<dbReference type="Pfam" id="PF02540">
    <property type="entry name" value="NAD_synthase"/>
    <property type="match status" value="1"/>
</dbReference>